<evidence type="ECO:0000313" key="1">
    <source>
        <dbReference type="EMBL" id="MFD2515150.1"/>
    </source>
</evidence>
<comment type="caution">
    <text evidence="1">The sequence shown here is derived from an EMBL/GenBank/DDBJ whole genome shotgun (WGS) entry which is preliminary data.</text>
</comment>
<evidence type="ECO:0000313" key="2">
    <source>
        <dbReference type="Proteomes" id="UP001597544"/>
    </source>
</evidence>
<name>A0ABW5IT34_9BACT</name>
<proteinExistence type="predicted"/>
<organism evidence="1 2">
    <name type="scientific">Pontibacter locisalis</name>
    <dbReference type="NCBI Taxonomy" id="1719035"/>
    <lineage>
        <taxon>Bacteria</taxon>
        <taxon>Pseudomonadati</taxon>
        <taxon>Bacteroidota</taxon>
        <taxon>Cytophagia</taxon>
        <taxon>Cytophagales</taxon>
        <taxon>Hymenobacteraceae</taxon>
        <taxon>Pontibacter</taxon>
    </lineage>
</organism>
<keyword evidence="2" id="KW-1185">Reference proteome</keyword>
<protein>
    <recommendedName>
        <fullName evidence="3">Outer membrane protein beta-barrel domain-containing protein</fullName>
    </recommendedName>
</protein>
<dbReference type="Proteomes" id="UP001597544">
    <property type="component" value="Unassembled WGS sequence"/>
</dbReference>
<reference evidence="2" key="1">
    <citation type="journal article" date="2019" name="Int. J. Syst. Evol. Microbiol.">
        <title>The Global Catalogue of Microorganisms (GCM) 10K type strain sequencing project: providing services to taxonomists for standard genome sequencing and annotation.</title>
        <authorList>
            <consortium name="The Broad Institute Genomics Platform"/>
            <consortium name="The Broad Institute Genome Sequencing Center for Infectious Disease"/>
            <person name="Wu L."/>
            <person name="Ma J."/>
        </authorList>
    </citation>
    <scope>NUCLEOTIDE SEQUENCE [LARGE SCALE GENOMIC DNA]</scope>
    <source>
        <strain evidence="2">KCTC 42498</strain>
    </source>
</reference>
<dbReference type="RefSeq" id="WP_377509290.1">
    <property type="nucleotide sequence ID" value="NZ_JBHULU010000021.1"/>
</dbReference>
<dbReference type="EMBL" id="JBHULU010000021">
    <property type="protein sequence ID" value="MFD2515150.1"/>
    <property type="molecule type" value="Genomic_DNA"/>
</dbReference>
<evidence type="ECO:0008006" key="3">
    <source>
        <dbReference type="Google" id="ProtNLM"/>
    </source>
</evidence>
<sequence length="193" mass="21904">MRKLPLIFLLFFLDHFSKAQSQNEYVQDVHPDSDKGYMGMIEIGYLYGKMPGSDLDRSRAAASFQIFNGYRFNRFLAVGGTVGFDSYDDVLITPLALGIRGELTDTRISPIYSLEAGYGSAKLTDTNDQFDARGGWMFNPALGIRAMSGNKTAFTFTVGYKNQRVETLTYLWNSRTEQKINFKRLTIRMGFTF</sequence>
<accession>A0ABW5IT34</accession>
<gene>
    <name evidence="1" type="ORF">ACFSRY_14855</name>
</gene>